<dbReference type="STRING" id="5643.A0A060SDV0"/>
<dbReference type="AlphaFoldDB" id="A0A060SDV0"/>
<dbReference type="OMA" id="CERTPEM"/>
<organism evidence="1 2">
    <name type="scientific">Pycnoporus cinnabarinus</name>
    <name type="common">Cinnabar-red polypore</name>
    <name type="synonym">Trametes cinnabarina</name>
    <dbReference type="NCBI Taxonomy" id="5643"/>
    <lineage>
        <taxon>Eukaryota</taxon>
        <taxon>Fungi</taxon>
        <taxon>Dikarya</taxon>
        <taxon>Basidiomycota</taxon>
        <taxon>Agaricomycotina</taxon>
        <taxon>Agaricomycetes</taxon>
        <taxon>Polyporales</taxon>
        <taxon>Polyporaceae</taxon>
        <taxon>Trametes</taxon>
    </lineage>
</organism>
<proteinExistence type="predicted"/>
<dbReference type="HOGENOM" id="CLU_1019922_0_0_1"/>
<keyword evidence="2" id="KW-1185">Reference proteome</keyword>
<evidence type="ECO:0000313" key="2">
    <source>
        <dbReference type="Proteomes" id="UP000029665"/>
    </source>
</evidence>
<accession>A0A060SDV0</accession>
<evidence type="ECO:0000313" key="1">
    <source>
        <dbReference type="EMBL" id="CDO72550.1"/>
    </source>
</evidence>
<reference evidence="1" key="1">
    <citation type="submission" date="2014-01" db="EMBL/GenBank/DDBJ databases">
        <title>The genome of the white-rot fungus Pycnoporus cinnabarinus: a basidiomycete model with a versatile arsenal for lignocellulosic biomass breakdown.</title>
        <authorList>
            <person name="Levasseur A."/>
            <person name="Lomascolo A."/>
            <person name="Ruiz-Duenas F.J."/>
            <person name="Uzan E."/>
            <person name="Piumi F."/>
            <person name="Kues U."/>
            <person name="Ram A.F.J."/>
            <person name="Murat C."/>
            <person name="Haon M."/>
            <person name="Benoit I."/>
            <person name="Arfi Y."/>
            <person name="Chevret D."/>
            <person name="Drula E."/>
            <person name="Kwon M.J."/>
            <person name="Gouret P."/>
            <person name="Lesage-Meessen L."/>
            <person name="Lombard V."/>
            <person name="Mariette J."/>
            <person name="Noirot C."/>
            <person name="Park J."/>
            <person name="Patyshakuliyeva A."/>
            <person name="Wieneger R.A.B."/>
            <person name="Wosten H.A.B."/>
            <person name="Martin F."/>
            <person name="Coutinho P.M."/>
            <person name="de Vries R."/>
            <person name="Martinez A.T."/>
            <person name="Klopp C."/>
            <person name="Pontarotti P."/>
            <person name="Henrissat B."/>
            <person name="Record E."/>
        </authorList>
    </citation>
    <scope>NUCLEOTIDE SEQUENCE [LARGE SCALE GENOMIC DNA]</scope>
    <source>
        <strain evidence="1">BRFM137</strain>
    </source>
</reference>
<name>A0A060SDV0_PYCCI</name>
<comment type="caution">
    <text evidence="1">The sequence shown here is derived from an EMBL/GenBank/DDBJ whole genome shotgun (WGS) entry which is preliminary data.</text>
</comment>
<gene>
    <name evidence="1" type="ORF">BN946_scf184983.g33</name>
</gene>
<dbReference type="EMBL" id="CCBP010000114">
    <property type="protein sequence ID" value="CDO72550.1"/>
    <property type="molecule type" value="Genomic_DNA"/>
</dbReference>
<dbReference type="OrthoDB" id="2758338at2759"/>
<dbReference type="Proteomes" id="UP000029665">
    <property type="component" value="Unassembled WGS sequence"/>
</dbReference>
<evidence type="ECO:0008006" key="3">
    <source>
        <dbReference type="Google" id="ProtNLM"/>
    </source>
</evidence>
<protein>
    <recommendedName>
        <fullName evidence="3">F-box domain-containing protein</fullName>
    </recommendedName>
</protein>
<sequence>MDNLPAEVLEPIFLLACRDGGRTGCALSLTSRYIRATSRSVRFHSVSLVSGVATQVVHFVASYSAACEYDKERRPRVRHLCIAAATRIVGNADGNQREEGVNPERKLRQQYLRDIMVLIDMVAPDVRTMCFINQCPTHSSAYGAGDLQLPSPITTAGFPALTELAVVGLRTVEFRAVDGTSMPFLPCLRTFHRIYVRDVRMQAQHYMRKSDAILMRWKTRGAQNISDVKVVLVECCSSECDLLGKLRDDRRIRWSFANMLAPYVPARGLTVNP</sequence>